<proteinExistence type="predicted"/>
<comment type="caution">
    <text evidence="1">The sequence shown here is derived from an EMBL/GenBank/DDBJ whole genome shotgun (WGS) entry which is preliminary data.</text>
</comment>
<reference evidence="1" key="1">
    <citation type="submission" date="2022-06" db="EMBL/GenBank/DDBJ databases">
        <authorList>
            <person name="Legras J.-L."/>
            <person name="Devillers H."/>
            <person name="Grondin C."/>
        </authorList>
    </citation>
    <scope>NUCLEOTIDE SEQUENCE</scope>
    <source>
        <strain evidence="1">CLIB 1444</strain>
    </source>
</reference>
<evidence type="ECO:0000313" key="1">
    <source>
        <dbReference type="EMBL" id="CAH6720150.1"/>
    </source>
</evidence>
<sequence length="848" mass="96879">MSIEREILSNSLEPTNYDISLEPNFTDFTFNGEIVVDLKCNEPSKDIQLNTSEIEYFTIKVDDVEIDAKDYSIDESLERLIINHEVSKDVKLYIKFKGILNDNMCGFYKSSYEEDGKTKYLATTQMEAVDCRKAFPCFDEPAVKSTFEISLIADKELTCLSNMDVKSTEDLGEKKKVVFHKTPKMSTYLVAFIVGDLKYVENNDYNVPIRVYSTSDEHLGKYAADITAKTLKFFDKAFDIPYPLPKCDLVAIHDFAAGAMENYGLITFRTAELLINPEEANANVLKRITEVVMHELAHQWFGNLVTMEWWEGLWLNEGFATWMSWYACDSLYPEWKVWESYVTDDLQAALSLDGLRSSHPIEIPLKRANDVNQIFDSISYAKGSSLLKMISVWLGEETFVKGVSNYLKKFKWGNTKTTDLWDCLSEASGKDVNNVMGVWTKNMGYPVVSVKELGNQEFEITQNRFLTTGDVKPEEDEIVYPVFLSIKTDEGIKNVELFEKSTKIKLDGDFFKINANQANIYRTAYELDRWVKLGSAADKLSVEDRVGLVTDAYALSTAGNIPTTSFLNLVKLWTNEDSYVVWEGIIGNLASIRANLIFEDEAIRNALNKFILSLIKFKLAEIGSEFNANDSYALTKLKTTLFNTAAGCEDAKYIEICQQYFQDFLNGKKIPSQIKDLVFVVAAKYGDETTLDQILNIYKKASSIDEKLDALKALGRFKNPELKNRAIGYLTDYDLVKKQDIFRLLASLRGDKEGIEAIWKWFTVNYNKLLVDFPPEGSMFSYIVRYCVSGFTKQSQKDEVEQFFKDKDTQFYDKNLDQALDKVSSTINWIDRDLESVKSWLSTNGYKL</sequence>
<name>A0ACA9Y568_9ASCO</name>
<dbReference type="EMBL" id="CALSDN010000003">
    <property type="protein sequence ID" value="CAH6720150.1"/>
    <property type="molecule type" value="Genomic_DNA"/>
</dbReference>
<gene>
    <name evidence="1" type="ORF">CLIB1444_03S05534</name>
</gene>
<keyword evidence="2" id="KW-1185">Reference proteome</keyword>
<keyword evidence="1" id="KW-0031">Aminopeptidase</keyword>
<dbReference type="Proteomes" id="UP001152531">
    <property type="component" value="Unassembled WGS sequence"/>
</dbReference>
<keyword evidence="1" id="KW-0378">Hydrolase</keyword>
<accession>A0ACA9Y568</accession>
<keyword evidence="1" id="KW-0645">Protease</keyword>
<protein>
    <submittedName>
        <fullName evidence="1">Alanine/arginine aminopeptidase</fullName>
    </submittedName>
</protein>
<evidence type="ECO:0000313" key="2">
    <source>
        <dbReference type="Proteomes" id="UP001152531"/>
    </source>
</evidence>
<organism evidence="1 2">
    <name type="scientific">[Candida] jaroonii</name>
    <dbReference type="NCBI Taxonomy" id="467808"/>
    <lineage>
        <taxon>Eukaryota</taxon>
        <taxon>Fungi</taxon>
        <taxon>Dikarya</taxon>
        <taxon>Ascomycota</taxon>
        <taxon>Saccharomycotina</taxon>
        <taxon>Pichiomycetes</taxon>
        <taxon>Debaryomycetaceae</taxon>
        <taxon>Yamadazyma</taxon>
    </lineage>
</organism>